<gene>
    <name evidence="1" type="ORF">AUJ29_03115</name>
</gene>
<evidence type="ECO:0000313" key="2">
    <source>
        <dbReference type="Proteomes" id="UP000182465"/>
    </source>
</evidence>
<sequence length="79" mass="9048">MEKFFTRKNYISCTLDKFEGRFAVLKTEDNQTLNCAIDKLPSDADEGSQIKLVLFSTKSEKEEREATVKAVLNEILKTE</sequence>
<evidence type="ECO:0000313" key="1">
    <source>
        <dbReference type="EMBL" id="OIO16212.1"/>
    </source>
</evidence>
<dbReference type="Gene3D" id="6.20.120.50">
    <property type="match status" value="1"/>
</dbReference>
<protein>
    <recommendedName>
        <fullName evidence="3">DUF3006 domain-containing protein</fullName>
    </recommendedName>
</protein>
<dbReference type="AlphaFoldDB" id="A0A1J4TV99"/>
<accession>A0A1J4TV99</accession>
<organism evidence="1 2">
    <name type="scientific">Candidatus Kuenenbacteria bacterium CG1_02_38_13</name>
    <dbReference type="NCBI Taxonomy" id="1805235"/>
    <lineage>
        <taxon>Bacteria</taxon>
        <taxon>Candidatus Kueneniibacteriota</taxon>
    </lineage>
</organism>
<evidence type="ECO:0008006" key="3">
    <source>
        <dbReference type="Google" id="ProtNLM"/>
    </source>
</evidence>
<proteinExistence type="predicted"/>
<dbReference type="InterPro" id="IPR021377">
    <property type="entry name" value="DUF3006"/>
</dbReference>
<dbReference type="Pfam" id="PF11213">
    <property type="entry name" value="DUF3006"/>
    <property type="match status" value="1"/>
</dbReference>
<reference evidence="1 2" key="1">
    <citation type="journal article" date="2016" name="Environ. Microbiol.">
        <title>Genomic resolution of a cold subsurface aquifer community provides metabolic insights for novel microbes adapted to high CO concentrations.</title>
        <authorList>
            <person name="Probst A.J."/>
            <person name="Castelle C.J."/>
            <person name="Singh A."/>
            <person name="Brown C.T."/>
            <person name="Anantharaman K."/>
            <person name="Sharon I."/>
            <person name="Hug L.A."/>
            <person name="Burstein D."/>
            <person name="Emerson J.B."/>
            <person name="Thomas B.C."/>
            <person name="Banfield J.F."/>
        </authorList>
    </citation>
    <scope>NUCLEOTIDE SEQUENCE [LARGE SCALE GENOMIC DNA]</scope>
    <source>
        <strain evidence="1">CG1_02_38_13</strain>
    </source>
</reference>
<dbReference type="EMBL" id="MNVB01000066">
    <property type="protein sequence ID" value="OIO16212.1"/>
    <property type="molecule type" value="Genomic_DNA"/>
</dbReference>
<dbReference type="Proteomes" id="UP000182465">
    <property type="component" value="Unassembled WGS sequence"/>
</dbReference>
<name>A0A1J4TV99_9BACT</name>
<comment type="caution">
    <text evidence="1">The sequence shown here is derived from an EMBL/GenBank/DDBJ whole genome shotgun (WGS) entry which is preliminary data.</text>
</comment>